<dbReference type="KEGG" id="mae:Maeo_1442"/>
<evidence type="ECO:0000313" key="6">
    <source>
        <dbReference type="Proteomes" id="UP000001106"/>
    </source>
</evidence>
<dbReference type="STRING" id="419665.Maeo_1442"/>
<dbReference type="InterPro" id="IPR017550">
    <property type="entry name" value="Formylmethanofuran_DH_suC"/>
</dbReference>
<name>A6UWZ6_META3</name>
<dbReference type="GeneID" id="5327532"/>
<dbReference type="eggNOG" id="arCOG00097">
    <property type="taxonomic scope" value="Archaea"/>
</dbReference>
<dbReference type="PANTHER" id="PTHR39673">
    <property type="entry name" value="TUNGSTEN FORMYLMETHANOFURAN DEHYDROGENASE, SUBUNIT C (FWDC)"/>
    <property type="match status" value="1"/>
</dbReference>
<dbReference type="EMBL" id="CP000743">
    <property type="protein sequence ID" value="ABR57018.1"/>
    <property type="molecule type" value="Genomic_DNA"/>
</dbReference>
<dbReference type="InterPro" id="IPR036485">
    <property type="entry name" value="Glu_synth_asu_C_sf"/>
</dbReference>
<comment type="pathway">
    <text evidence="1">One-carbon metabolism; methanogenesis from CO(2); 5,10-methenyl-5,6,7,8-tetrahydromethanopterin from CO(2): step 1/3.</text>
</comment>
<sequence length="294" mass="31118">MTSVKELTLEITQTPHVLDVEGVFTPDAVAGKSVEEIKNMEIQIGRKKKPVSEFFEVSGEVGETPEETKLIIKGNVSMVKRIGLGMTAGEIVIDGNAGMYVGAQMKGGKITVNGNVDSFAGQEMLGGELIIKGNAGDYLGSSYRGDIVGMKGGTIIVEGDAGTEVGEYLSGGTIIVKGNVDILCGIHMQKGIIIVEGDADGRVGESAEGRGTIIVKGKIHIGSVSYLYTETVENPEIKNYGAVDGKYYKFAGDTACRGNKKVKIYASAENNSHLLPGNPIPYGPTDAYDILHKQ</sequence>
<gene>
    <name evidence="5" type="ordered locus">Maeo_1442</name>
</gene>
<evidence type="ECO:0000256" key="2">
    <source>
        <dbReference type="ARBA" id="ARBA00012692"/>
    </source>
</evidence>
<dbReference type="GO" id="GO:0018493">
    <property type="term" value="F:formylmethanofuran dehydrogenase activity"/>
    <property type="evidence" value="ECO:0007669"/>
    <property type="project" value="UniProtKB-EC"/>
</dbReference>
<dbReference type="HOGENOM" id="CLU_072248_0_0_2"/>
<dbReference type="SUPFAM" id="SSF69336">
    <property type="entry name" value="Alpha subunit of glutamate synthase, C-terminal domain"/>
    <property type="match status" value="1"/>
</dbReference>
<evidence type="ECO:0000256" key="1">
    <source>
        <dbReference type="ARBA" id="ARBA00004830"/>
    </source>
</evidence>
<organism evidence="5 6">
    <name type="scientific">Methanococcus aeolicus (strain ATCC BAA-1280 / DSM 17508 / OCM 812 / Nankai-3)</name>
    <dbReference type="NCBI Taxonomy" id="419665"/>
    <lineage>
        <taxon>Archaea</taxon>
        <taxon>Methanobacteriati</taxon>
        <taxon>Methanobacteriota</taxon>
        <taxon>Methanomada group</taxon>
        <taxon>Methanococci</taxon>
        <taxon>Methanococcales</taxon>
        <taxon>Methanococcaceae</taxon>
        <taxon>Methanococcus</taxon>
    </lineage>
</organism>
<dbReference type="RefSeq" id="WP_011974150.1">
    <property type="nucleotide sequence ID" value="NC_009635.1"/>
</dbReference>
<evidence type="ECO:0000313" key="5">
    <source>
        <dbReference type="EMBL" id="ABR57018.1"/>
    </source>
</evidence>
<keyword evidence="6" id="KW-1185">Reference proteome</keyword>
<dbReference type="AlphaFoldDB" id="A6UWZ6"/>
<dbReference type="GO" id="GO:0019386">
    <property type="term" value="P:methanogenesis, from carbon dioxide"/>
    <property type="evidence" value="ECO:0007669"/>
    <property type="project" value="UniProtKB-UniPathway"/>
</dbReference>
<dbReference type="CDD" id="cd00980">
    <property type="entry name" value="FwdC/FmdC"/>
    <property type="match status" value="1"/>
</dbReference>
<reference evidence="5" key="1">
    <citation type="submission" date="2007-06" db="EMBL/GenBank/DDBJ databases">
        <title>Complete sequence of Methanococcus aeolicus Nankai-3.</title>
        <authorList>
            <consortium name="US DOE Joint Genome Institute"/>
            <person name="Copeland A."/>
            <person name="Lucas S."/>
            <person name="Lapidus A."/>
            <person name="Barry K."/>
            <person name="Glavina del Rio T."/>
            <person name="Dalin E."/>
            <person name="Tice H."/>
            <person name="Pitluck S."/>
            <person name="Chain P."/>
            <person name="Malfatti S."/>
            <person name="Shin M."/>
            <person name="Vergez L."/>
            <person name="Schmutz J."/>
            <person name="Larimer F."/>
            <person name="Land M."/>
            <person name="Hauser L."/>
            <person name="Kyrpides N."/>
            <person name="Lykidis A."/>
            <person name="Sieprawska-Lupa M."/>
            <person name="Whitman W.B."/>
            <person name="Richardson P."/>
        </authorList>
    </citation>
    <scope>NUCLEOTIDE SEQUENCE [LARGE SCALE GENOMIC DNA]</scope>
    <source>
        <strain evidence="5">Nankai-3</strain>
    </source>
</reference>
<comment type="catalytic activity">
    <reaction evidence="4">
        <text>N-formylmethanofuran + 2 oxidized [2Fe-2S]-[ferredoxin] + H2O = methanofuran + 2 reduced [2Fe-2S]-[ferredoxin] + CO2 + H(+)</text>
        <dbReference type="Rhea" id="RHEA:19841"/>
        <dbReference type="Rhea" id="RHEA-COMP:10000"/>
        <dbReference type="Rhea" id="RHEA-COMP:10001"/>
        <dbReference type="ChEBI" id="CHEBI:15377"/>
        <dbReference type="ChEBI" id="CHEBI:15378"/>
        <dbReference type="ChEBI" id="CHEBI:16526"/>
        <dbReference type="ChEBI" id="CHEBI:33737"/>
        <dbReference type="ChEBI" id="CHEBI:33738"/>
        <dbReference type="ChEBI" id="CHEBI:57727"/>
        <dbReference type="ChEBI" id="CHEBI:58151"/>
        <dbReference type="EC" id="1.2.7.12"/>
    </reaction>
</comment>
<dbReference type="Proteomes" id="UP000001106">
    <property type="component" value="Chromosome"/>
</dbReference>
<dbReference type="EC" id="1.2.7.12" evidence="2"/>
<dbReference type="NCBIfam" id="TIGR03122">
    <property type="entry name" value="one_C_dehyd_C"/>
    <property type="match status" value="1"/>
</dbReference>
<proteinExistence type="predicted"/>
<dbReference type="UniPathway" id="UPA00640">
    <property type="reaction ID" value="UER00692"/>
</dbReference>
<accession>A6UWZ6</accession>
<keyword evidence="3" id="KW-0677">Repeat</keyword>
<dbReference type="GO" id="GO:0046914">
    <property type="term" value="F:transition metal ion binding"/>
    <property type="evidence" value="ECO:0007669"/>
    <property type="project" value="InterPro"/>
</dbReference>
<dbReference type="OrthoDB" id="106216at2157"/>
<dbReference type="Gene3D" id="2.160.20.60">
    <property type="entry name" value="Glutamate synthase, alpha subunit, C-terminal domain"/>
    <property type="match status" value="2"/>
</dbReference>
<keyword evidence="5" id="KW-0560">Oxidoreductase</keyword>
<dbReference type="PANTHER" id="PTHR39673:SF5">
    <property type="entry name" value="TUNGSTEN-CONTAINING FORMYLMETHANOFURAN DEHYDROGENASE 2 SUBUNIT C"/>
    <property type="match status" value="1"/>
</dbReference>
<protein>
    <recommendedName>
        <fullName evidence="2">formylmethanofuran dehydrogenase</fullName>
        <ecNumber evidence="2">1.2.7.12</ecNumber>
    </recommendedName>
</protein>
<evidence type="ECO:0000256" key="3">
    <source>
        <dbReference type="ARBA" id="ARBA00022737"/>
    </source>
</evidence>
<evidence type="ECO:0000256" key="4">
    <source>
        <dbReference type="ARBA" id="ARBA00048228"/>
    </source>
</evidence>